<proteinExistence type="predicted"/>
<comment type="caution">
    <text evidence="1">The sequence shown here is derived from an EMBL/GenBank/DDBJ whole genome shotgun (WGS) entry which is preliminary data.</text>
</comment>
<keyword evidence="2" id="KW-1185">Reference proteome</keyword>
<organism evidence="1 2">
    <name type="scientific">Holdemanella hominis</name>
    <dbReference type="NCBI Taxonomy" id="2764327"/>
    <lineage>
        <taxon>Bacteria</taxon>
        <taxon>Bacillati</taxon>
        <taxon>Bacillota</taxon>
        <taxon>Erysipelotrichia</taxon>
        <taxon>Erysipelotrichales</taxon>
        <taxon>Erysipelotrichaceae</taxon>
        <taxon>Holdemanella</taxon>
    </lineage>
</organism>
<accession>A0ABR7KKI3</accession>
<name>A0ABR7KKI3_9FIRM</name>
<dbReference type="Proteomes" id="UP000649075">
    <property type="component" value="Unassembled WGS sequence"/>
</dbReference>
<evidence type="ECO:0000313" key="1">
    <source>
        <dbReference type="EMBL" id="MBC6013245.1"/>
    </source>
</evidence>
<sequence length="50" mass="5734">MSFPKWGLISTVVLLAGGAIYGFYIHDYFQAMMCVADIGFFVYAYEHFNK</sequence>
<gene>
    <name evidence="1" type="ORF">H8911_11165</name>
</gene>
<reference evidence="1 2" key="1">
    <citation type="submission" date="2020-08" db="EMBL/GenBank/DDBJ databases">
        <authorList>
            <person name="Liu C."/>
            <person name="Sun Q."/>
        </authorList>
    </citation>
    <scope>NUCLEOTIDE SEQUENCE [LARGE SCALE GENOMIC DNA]</scope>
    <source>
        <strain evidence="1 2">L34</strain>
    </source>
</reference>
<protein>
    <recommendedName>
        <fullName evidence="3">TMhelix containing protein</fullName>
    </recommendedName>
</protein>
<dbReference type="RefSeq" id="WP_186999709.1">
    <property type="nucleotide sequence ID" value="NZ_JACRWH010000070.1"/>
</dbReference>
<evidence type="ECO:0000313" key="2">
    <source>
        <dbReference type="Proteomes" id="UP000649075"/>
    </source>
</evidence>
<dbReference type="EMBL" id="JACRWH010000070">
    <property type="protein sequence ID" value="MBC6013245.1"/>
    <property type="molecule type" value="Genomic_DNA"/>
</dbReference>
<evidence type="ECO:0008006" key="3">
    <source>
        <dbReference type="Google" id="ProtNLM"/>
    </source>
</evidence>